<dbReference type="Pfam" id="PF22901">
    <property type="entry name" value="dsrm_Ferlin"/>
    <property type="match status" value="1"/>
</dbReference>
<evidence type="ECO:0000313" key="16">
    <source>
        <dbReference type="Proteomes" id="UP001318040"/>
    </source>
</evidence>
<feature type="domain" description="C2" evidence="15">
    <location>
        <begin position="1111"/>
        <end position="1239"/>
    </location>
</feature>
<dbReference type="PROSITE" id="PS50004">
    <property type="entry name" value="C2"/>
    <property type="match status" value="7"/>
</dbReference>
<dbReference type="RefSeq" id="XP_032808021.1">
    <property type="nucleotide sequence ID" value="XM_032952130.1"/>
</dbReference>
<dbReference type="Pfam" id="PF08150">
    <property type="entry name" value="FerB"/>
    <property type="match status" value="1"/>
</dbReference>
<evidence type="ECO:0000256" key="9">
    <source>
        <dbReference type="ARBA" id="ARBA00022968"/>
    </source>
</evidence>
<dbReference type="GO" id="GO:0030659">
    <property type="term" value="C:cytoplasmic vesicle membrane"/>
    <property type="evidence" value="ECO:0007669"/>
    <property type="project" value="UniProtKB-SubCell"/>
</dbReference>
<dbReference type="FunFam" id="2.60.40.150:FF:000034">
    <property type="entry name" value="otoferlin isoform X2"/>
    <property type="match status" value="1"/>
</dbReference>
<dbReference type="CDD" id="cd04011">
    <property type="entry name" value="C2B_Ferlin"/>
    <property type="match status" value="1"/>
</dbReference>
<evidence type="ECO:0000256" key="8">
    <source>
        <dbReference type="ARBA" id="ARBA00022837"/>
    </source>
</evidence>
<dbReference type="GO" id="GO:0007009">
    <property type="term" value="P:plasma membrane organization"/>
    <property type="evidence" value="ECO:0007669"/>
    <property type="project" value="TreeGrafter"/>
</dbReference>
<dbReference type="SMART" id="SM01202">
    <property type="entry name" value="FerI"/>
    <property type="match status" value="1"/>
</dbReference>
<feature type="compositionally biased region" description="Pro residues" evidence="13">
    <location>
        <begin position="126"/>
        <end position="137"/>
    </location>
</feature>
<feature type="domain" description="C2" evidence="15">
    <location>
        <begin position="1521"/>
        <end position="1643"/>
    </location>
</feature>
<dbReference type="Proteomes" id="UP001318040">
    <property type="component" value="Chromosome 11"/>
</dbReference>
<evidence type="ECO:0000256" key="5">
    <source>
        <dbReference type="ARBA" id="ARBA00022692"/>
    </source>
</evidence>
<keyword evidence="10 14" id="KW-1133">Transmembrane helix</keyword>
<feature type="transmembrane region" description="Helical" evidence="14">
    <location>
        <begin position="2011"/>
        <end position="2033"/>
    </location>
</feature>
<feature type="compositionally biased region" description="Basic and acidic residues" evidence="13">
    <location>
        <begin position="1095"/>
        <end position="1106"/>
    </location>
</feature>
<dbReference type="CDD" id="cd04037">
    <property type="entry name" value="C2E_Ferlin"/>
    <property type="match status" value="1"/>
</dbReference>
<dbReference type="CDD" id="cd04018">
    <property type="entry name" value="C2C_Ferlin"/>
    <property type="match status" value="1"/>
</dbReference>
<evidence type="ECO:0000256" key="4">
    <source>
        <dbReference type="ARBA" id="ARBA00022475"/>
    </source>
</evidence>
<dbReference type="InterPro" id="IPR012968">
    <property type="entry name" value="FerIin_dom"/>
</dbReference>
<dbReference type="GO" id="GO:0046872">
    <property type="term" value="F:metal ion binding"/>
    <property type="evidence" value="ECO:0007669"/>
    <property type="project" value="UniProtKB-KW"/>
</dbReference>
<evidence type="ECO:0000256" key="13">
    <source>
        <dbReference type="SAM" id="MobiDB-lite"/>
    </source>
</evidence>
<feature type="domain" description="C2" evidence="15">
    <location>
        <begin position="346"/>
        <end position="481"/>
    </location>
</feature>
<dbReference type="InterPro" id="IPR035892">
    <property type="entry name" value="C2_domain_sf"/>
</dbReference>
<evidence type="ECO:0000259" key="15">
    <source>
        <dbReference type="PROSITE" id="PS50004"/>
    </source>
</evidence>
<dbReference type="InterPro" id="IPR037724">
    <property type="entry name" value="C2E_Ferlin"/>
</dbReference>
<keyword evidence="5 14" id="KW-0812">Transmembrane</keyword>
<dbReference type="InterPro" id="IPR012560">
    <property type="entry name" value="Ferlin_A-domain"/>
</dbReference>
<organism evidence="16 17">
    <name type="scientific">Petromyzon marinus</name>
    <name type="common">Sea lamprey</name>
    <dbReference type="NCBI Taxonomy" id="7757"/>
    <lineage>
        <taxon>Eukaryota</taxon>
        <taxon>Metazoa</taxon>
        <taxon>Chordata</taxon>
        <taxon>Craniata</taxon>
        <taxon>Vertebrata</taxon>
        <taxon>Cyclostomata</taxon>
        <taxon>Hyperoartia</taxon>
        <taxon>Petromyzontiformes</taxon>
        <taxon>Petromyzontidae</taxon>
        <taxon>Petromyzon</taxon>
    </lineage>
</organism>
<evidence type="ECO:0000256" key="12">
    <source>
        <dbReference type="ARBA" id="ARBA00023329"/>
    </source>
</evidence>
<dbReference type="GO" id="GO:0005886">
    <property type="term" value="C:plasma membrane"/>
    <property type="evidence" value="ECO:0007669"/>
    <property type="project" value="UniProtKB-SubCell"/>
</dbReference>
<feature type="domain" description="C2" evidence="15">
    <location>
        <begin position="1"/>
        <end position="103"/>
    </location>
</feature>
<keyword evidence="8" id="KW-0106">Calcium</keyword>
<reference evidence="17" key="1">
    <citation type="submission" date="2025-08" db="UniProtKB">
        <authorList>
            <consortium name="RefSeq"/>
        </authorList>
    </citation>
    <scope>IDENTIFICATION</scope>
    <source>
        <tissue evidence="17">Sperm</tissue>
    </source>
</reference>
<dbReference type="SMART" id="SM00694">
    <property type="entry name" value="DysFC"/>
    <property type="match status" value="2"/>
</dbReference>
<dbReference type="Pfam" id="PF08151">
    <property type="entry name" value="FerI"/>
    <property type="match status" value="1"/>
</dbReference>
<dbReference type="CDD" id="cd08374">
    <property type="entry name" value="C2F_Ferlin"/>
    <property type="match status" value="1"/>
</dbReference>
<evidence type="ECO:0000256" key="3">
    <source>
        <dbReference type="ARBA" id="ARBA00007561"/>
    </source>
</evidence>
<keyword evidence="7" id="KW-0677">Repeat</keyword>
<name>A0AAJ7T0C7_PETMA</name>
<evidence type="ECO:0000256" key="11">
    <source>
        <dbReference type="ARBA" id="ARBA00023136"/>
    </source>
</evidence>
<dbReference type="InterPro" id="IPR037723">
    <property type="entry name" value="C2D_Ferlin"/>
</dbReference>
<feature type="domain" description="C2" evidence="15">
    <location>
        <begin position="186"/>
        <end position="307"/>
    </location>
</feature>
<feature type="region of interest" description="Disordered" evidence="13">
    <location>
        <begin position="121"/>
        <end position="198"/>
    </location>
</feature>
<evidence type="ECO:0000256" key="10">
    <source>
        <dbReference type="ARBA" id="ARBA00022989"/>
    </source>
</evidence>
<proteinExistence type="inferred from homology"/>
<dbReference type="InterPro" id="IPR037721">
    <property type="entry name" value="Ferlin"/>
</dbReference>
<feature type="compositionally biased region" description="Basic residues" evidence="13">
    <location>
        <begin position="189"/>
        <end position="198"/>
    </location>
</feature>
<dbReference type="SMART" id="SM00239">
    <property type="entry name" value="C2"/>
    <property type="match status" value="6"/>
</dbReference>
<feature type="compositionally biased region" description="Acidic residues" evidence="13">
    <location>
        <begin position="151"/>
        <end position="166"/>
    </location>
</feature>
<dbReference type="CDD" id="cd04017">
    <property type="entry name" value="C2D_Ferlin"/>
    <property type="match status" value="1"/>
</dbReference>
<feature type="domain" description="C2" evidence="15">
    <location>
        <begin position="1759"/>
        <end position="1907"/>
    </location>
</feature>
<evidence type="ECO:0000256" key="7">
    <source>
        <dbReference type="ARBA" id="ARBA00022737"/>
    </source>
</evidence>
<dbReference type="SMART" id="SM01200">
    <property type="entry name" value="FerA"/>
    <property type="match status" value="1"/>
</dbReference>
<dbReference type="SMART" id="SM00693">
    <property type="entry name" value="DysFN"/>
    <property type="match status" value="2"/>
</dbReference>
<dbReference type="PANTHER" id="PTHR12546:SF55">
    <property type="entry name" value="MYOFERLIN"/>
    <property type="match status" value="1"/>
</dbReference>
<dbReference type="InterPro" id="IPR037722">
    <property type="entry name" value="C2C_Ferlin"/>
</dbReference>
<feature type="region of interest" description="Disordered" evidence="13">
    <location>
        <begin position="1083"/>
        <end position="1107"/>
    </location>
</feature>
<dbReference type="Pfam" id="PF08165">
    <property type="entry name" value="FerA"/>
    <property type="match status" value="1"/>
</dbReference>
<dbReference type="InterPro" id="IPR006614">
    <property type="entry name" value="Peroxin/Ferlin"/>
</dbReference>
<feature type="compositionally biased region" description="Gly residues" evidence="13">
    <location>
        <begin position="170"/>
        <end position="182"/>
    </location>
</feature>
<keyword evidence="12" id="KW-0968">Cytoplasmic vesicle</keyword>
<evidence type="ECO:0000256" key="1">
    <source>
        <dbReference type="ARBA" id="ARBA00004401"/>
    </source>
</evidence>
<accession>A0AAJ7T0C7</accession>
<dbReference type="PANTHER" id="PTHR12546">
    <property type="entry name" value="FER-1-LIKE"/>
    <property type="match status" value="1"/>
</dbReference>
<keyword evidence="9" id="KW-0735">Signal-anchor</keyword>
<evidence type="ECO:0000256" key="2">
    <source>
        <dbReference type="ARBA" id="ARBA00004483"/>
    </source>
</evidence>
<keyword evidence="11 14" id="KW-0472">Membrane</keyword>
<keyword evidence="16" id="KW-1185">Reference proteome</keyword>
<dbReference type="SUPFAM" id="SSF49562">
    <property type="entry name" value="C2 domain (Calcium/lipid-binding domain, CaLB)"/>
    <property type="match status" value="7"/>
</dbReference>
<dbReference type="InterPro" id="IPR037725">
    <property type="entry name" value="C2F_Ferlin"/>
</dbReference>
<evidence type="ECO:0000313" key="17">
    <source>
        <dbReference type="RefSeq" id="XP_032808021.1"/>
    </source>
</evidence>
<sequence length="2044" mass="232373">MLRCVVQSARDLPNVEKFGKKSDPYTRLTYKGEQKKTKTIENELNPEWNEALEFDLKGFPLEASSVLVVEVKDYEKIGKSRLLGSAQIQLHELLTKPGNTNSYVLTLMSEKHQSTGATLSLQVGYVPPPGTGPPPSQRGPGDPVEKQDATDTGDGEEEDGDDEDADSGIVQGGGDIGDGGVAGKPPRGNIRKKKSKRVLSNKAQDFQVRVRIIEGRQLAGNNIKPVVRVSVAGQNKRTRIKKGNNPYFDETFFLNFHESPRELFDEVISIRAFNATTIRADSEIGGFKIDIGTVYDEQNHAFLRKWLLLSDPEDLAAGARGYLKVSLFVLATGDEAPVEKKVKTEDEEDIENNLLRPAGVNLRGAVFSLRVYRAEDVPQMDDAILQGVKEVFGMEGNKKNLVDPFLEVTFAGKKECTRIIQKNANPEWNEVLNLPVRFPSMCERMKLTLLDWDRLSHNDTIGTAFLSMSKISFAGGTLEVDDTTGFLPTFGPCYINLYGSLREFSSFTDKYEDLNLGKGEGMSYRGRVLIELITQLDAKVDLKVEPISNDDLLRVEKYMRRRKFNLYAAFYTASMMQPVDDAVQFEVSIGNYGNKFDSTCMPLASTTQYSRSVFDGCQYYFLPWANTKPVVTLTSYWEDINHRLQALNILLYTYERLDLMYGKLKMALDAKLPQQQLASVWLSLIDQVLEDCSIPMPPLDGCANVTPLDVQRRKLRMLHLNQIVEGARRLRNEATEVDKTIPEIEDWLDILRTVAEEPQNSLPDVVVWMVCGEKRVAYARIPAHEVLYSSKGMRMCGKYCGRTRTIFLKYPEDKTTNNKIPVQLRIRMWLGMAADEKKLNESSEGKLTVFAETYENQCKLFGNWGTKGLTRHKWTDVTGKIKLKKETFLPPIGWKWDGDWYIDPERSLLMDADAGHSIFADEVFENENRIPGRDWQLASDPYTDVNGDKTLPKAELEVPAGWILMEDWSVDLNRAVDEDGWEYGLVIPPETRSKQWVSAEKMYHMYRRRRWLRRRRRDPKQMDIARQKMEKLVTEGWEYASLFGWKFHLEQKSTDTQRRRRWRRCMAPAERLGQAAVFALEGALGGGGGEEDDPDSSKDDKDEKSAKSVLGVNTPTISCIFDKPHKYHLRCYIYQARDLVAMDKESFSDPYAVVSFLTQSQKTETIKTTLNPIWDQTLIFHDIDIYGDPSSTVLYSPSVVVEVFDFDTFGKDEFMGRAKCTPLVKLSASDDLTPKLAWYPLQQGSKDRGELLAAFELIKKEKADGSDLPFPPPKRNATVFMVPQGIKPVLQRTKIEILAWGLRNLKSYQLLGVTSPSLVIECGGVSVQSPVIKNVKKNPNFSSPVLNMEVRLPKEEIYTPPIIIKVIDNRQFGRKPVVAQLTVKELEDFRCDPDAVDGQLPPTVGGAGRARASSDVMLNIASDDSKPLLTSQIDEKETVDWWSKFYASLGEVEKCGSYLEEGNDTLKIYDTMLEEVPEFQYLNDFCRTFKLYRGKADDDSDDPSVVGEFKGSFKIYPLPDDPAQPSPPAQYQQLPDIGLQECIVRVYIVQALALQPKDTNGLCDPYIKINLGRTTIDDHDKYIPNTLNPVFGRMFELTCTLPLEKDLKISVFDYDMVGRDEKIGETFIDLENRYLSRFGARCGLSQSYCVSGQNQWRDQMTPSMILEGVARAKSWPQPIYEGDRLTLKGRDYLMSDFEAKAPTNPHLGPVKERLALHLLRSMGLIPEHVETRTLEHSIQPGLEQGKLMMWVDVFPKNMGPPGPPFDITPRKAKKYQLRCIIWNTKDVILDETSITGEKMSDIYVKGWIDGRDDAKQKTDVHYRSLGGEGNFNWRYIFPFEYVPAENICVVSRKEHFWSLDKTELRLPPKFTIQIWDNDKFSPDDYLGYLDLNLSHMPVPAKSAEKCSLEMVETPTGKKKHKTTSLFEQKNVKGWWPCIAEEDGKKIIAGKVEMTLEILADKEAEERPAGLGREEPNMNPKLDPPNRPETSFLWFTSPLKTFKYIIWRRYKWIFIGLLILLFVVLFLAILFYSLPNYTAQKIVLG</sequence>
<gene>
    <name evidence="17" type="primary">LOC116941265</name>
</gene>
<protein>
    <submittedName>
        <fullName evidence="17">Myoferlin-like isoform X2</fullName>
    </submittedName>
</protein>
<dbReference type="FunFam" id="2.60.40.150:FF:000009">
    <property type="entry name" value="dysferlin isoform X2"/>
    <property type="match status" value="1"/>
</dbReference>
<keyword evidence="4" id="KW-1003">Cell membrane</keyword>
<dbReference type="SMART" id="SM01201">
    <property type="entry name" value="FerB"/>
    <property type="match status" value="1"/>
</dbReference>
<dbReference type="InterPro" id="IPR000008">
    <property type="entry name" value="C2_dom"/>
</dbReference>
<evidence type="ECO:0000256" key="14">
    <source>
        <dbReference type="SAM" id="Phobius"/>
    </source>
</evidence>
<dbReference type="InterPro" id="IPR032362">
    <property type="entry name" value="Ferlin_C"/>
</dbReference>
<dbReference type="Pfam" id="PF00168">
    <property type="entry name" value="C2"/>
    <property type="match status" value="6"/>
</dbReference>
<dbReference type="InterPro" id="IPR055072">
    <property type="entry name" value="Ferlin_DSRM"/>
</dbReference>
<keyword evidence="6" id="KW-0479">Metal-binding</keyword>
<dbReference type="FunFam" id="2.60.40.150:FF:000026">
    <property type="entry name" value="dysferlin isoform X2"/>
    <property type="match status" value="1"/>
</dbReference>
<dbReference type="InterPro" id="IPR012561">
    <property type="entry name" value="Ferlin_B-domain"/>
</dbReference>
<dbReference type="InterPro" id="IPR037720">
    <property type="entry name" value="C2B_Ferlin"/>
</dbReference>
<dbReference type="Pfam" id="PF16165">
    <property type="entry name" value="Ferlin_C"/>
    <property type="match status" value="1"/>
</dbReference>
<dbReference type="Gene3D" id="2.60.40.150">
    <property type="entry name" value="C2 domain"/>
    <property type="match status" value="6"/>
</dbReference>
<evidence type="ECO:0000256" key="6">
    <source>
        <dbReference type="ARBA" id="ARBA00022723"/>
    </source>
</evidence>
<comment type="subcellular location">
    <subcellularLocation>
        <location evidence="1">Cell membrane</location>
        <topology evidence="1">Single-pass type II membrane protein</topology>
    </subcellularLocation>
    <subcellularLocation>
        <location evidence="2">Cytoplasmic vesicle membrane</location>
        <topology evidence="2">Single-pass type II membrane protein</topology>
    </subcellularLocation>
</comment>
<comment type="similarity">
    <text evidence="3">Belongs to the ferlin family.</text>
</comment>
<feature type="domain" description="C2" evidence="15">
    <location>
        <begin position="1271"/>
        <end position="1400"/>
    </location>
</feature>